<dbReference type="AlphaFoldDB" id="A0A086JZI5"/>
<dbReference type="Pfam" id="PF04059">
    <property type="entry name" value="RRM_2"/>
    <property type="match status" value="1"/>
</dbReference>
<feature type="compositionally biased region" description="Basic and acidic residues" evidence="1">
    <location>
        <begin position="213"/>
        <end position="222"/>
    </location>
</feature>
<gene>
    <name evidence="3" type="ORF">TGDOM2_313910</name>
</gene>
<feature type="compositionally biased region" description="Low complexity" evidence="1">
    <location>
        <begin position="224"/>
        <end position="238"/>
    </location>
</feature>
<dbReference type="InterPro" id="IPR035979">
    <property type="entry name" value="RBD_domain_sf"/>
</dbReference>
<dbReference type="CDD" id="cd12277">
    <property type="entry name" value="RRM3_MEI2_EAR1_like"/>
    <property type="match status" value="1"/>
</dbReference>
<dbReference type="SUPFAM" id="SSF54928">
    <property type="entry name" value="RNA-binding domain, RBD"/>
    <property type="match status" value="1"/>
</dbReference>
<reference evidence="3 4" key="1">
    <citation type="submission" date="2014-02" db="EMBL/GenBank/DDBJ databases">
        <authorList>
            <person name="Sibley D."/>
            <person name="Venepally P."/>
            <person name="Karamycheva S."/>
            <person name="Hadjithomas M."/>
            <person name="Khan A."/>
            <person name="Brunk B."/>
            <person name="Roos D."/>
            <person name="Caler E."/>
            <person name="Lorenzi H."/>
        </authorList>
    </citation>
    <scope>NUCLEOTIDE SEQUENCE [LARGE SCALE GENOMIC DNA]</scope>
    <source>
        <strain evidence="3 4">GAB2-2007-GAL-DOM2</strain>
    </source>
</reference>
<evidence type="ECO:0000256" key="1">
    <source>
        <dbReference type="SAM" id="MobiDB-lite"/>
    </source>
</evidence>
<dbReference type="VEuPathDB" id="ToxoDB:TGDOM2_313910"/>
<proteinExistence type="predicted"/>
<comment type="caution">
    <text evidence="3">The sequence shown here is derived from an EMBL/GenBank/DDBJ whole genome shotgun (WGS) entry which is preliminary data.</text>
</comment>
<feature type="region of interest" description="Disordered" evidence="1">
    <location>
        <begin position="168"/>
        <end position="245"/>
    </location>
</feature>
<dbReference type="Proteomes" id="UP000028837">
    <property type="component" value="Unassembled WGS sequence"/>
</dbReference>
<dbReference type="GO" id="GO:0003676">
    <property type="term" value="F:nucleic acid binding"/>
    <property type="evidence" value="ECO:0007669"/>
    <property type="project" value="InterPro"/>
</dbReference>
<feature type="region of interest" description="Disordered" evidence="1">
    <location>
        <begin position="596"/>
        <end position="680"/>
    </location>
</feature>
<feature type="compositionally biased region" description="Basic and acidic residues" evidence="1">
    <location>
        <begin position="176"/>
        <end position="191"/>
    </location>
</feature>
<dbReference type="InterPro" id="IPR007201">
    <property type="entry name" value="Mei2-like_Rrm_C"/>
</dbReference>
<evidence type="ECO:0000313" key="3">
    <source>
        <dbReference type="EMBL" id="KFG37553.1"/>
    </source>
</evidence>
<evidence type="ECO:0000259" key="2">
    <source>
        <dbReference type="Pfam" id="PF04059"/>
    </source>
</evidence>
<feature type="compositionally biased region" description="Basic and acidic residues" evidence="1">
    <location>
        <begin position="615"/>
        <end position="629"/>
    </location>
</feature>
<dbReference type="EMBL" id="AHZU02001002">
    <property type="protein sequence ID" value="KFG37553.1"/>
    <property type="molecule type" value="Genomic_DNA"/>
</dbReference>
<feature type="domain" description="Mei2-like C-terminal RNA recognition motif" evidence="2">
    <location>
        <begin position="685"/>
        <end position="778"/>
    </location>
</feature>
<feature type="region of interest" description="Disordered" evidence="1">
    <location>
        <begin position="109"/>
        <end position="136"/>
    </location>
</feature>
<protein>
    <submittedName>
        <fullName evidence="3">RNA recognition motif 2 protein</fullName>
    </submittedName>
</protein>
<feature type="region of interest" description="Disordered" evidence="1">
    <location>
        <begin position="527"/>
        <end position="547"/>
    </location>
</feature>
<sequence length="903" mass="99537">MGGSVESDPRSHEELRRHLMAQLEYLRSARGRVSQRNVELLQGTECLRAQLRHMRRQREIMDRQRVRMEQQLLYMEEQHSTIQQQRAHLGTLQGLIWKRQRELEQLERKGLQGDTVPSKQEEQCDASLSDKSSGQTCTTYDMISTNASSTTSHDGLARRVSGVYRRVSDSELSSGEDGKRECEVVDVDSGRSGRSSPSVYELASRFQASGGAETEHIDRADDQSVTASSCSSKSSELSQPCTRQRETGDICPALPLWLDPSVTGIGKSPSTATSRSINGQCMNIVTNSGDALLHSTNIVVSVLKASGVQVFGRADEVEGVEIQEGDPVSTGVENRAVAVSSTVSRSTYQLGGYVSPGQQADVLRKLEQDLFNNRTLLSVTEDSAEGFRTPTTSKRLDEYPAFATVHSPHVTDATCESTQRNQDSNMGCGSLSSEEVKPEHPCAFATEHASLFASEALRSRNADAVCSSIGSWTTGATTAVQGDDSHSGSFVLSRCDSLQSVSPSRLPPVLPPMRYVCISDDPSWAGSKTEESLDRVQGWPRSATTAGKREMSQEYICELSLGAARSVQRSPSSGGAFTELSDVVLPNVADVGEDIQQNLESPNEKTDCSRSNTTSRRENRENDIRDQKRAASRRHPWLPDQGGQEIQCEWHAKRRAPRRASGTPSKQTPGGEADEWSDSETDGWTTVMLRNIPNKYNRKQVMDEVDIKFKGKYDFFYLPIDFLHGCNVGYCFINFIDAGACQEFKKEFEGKRLNLFRSKKICTVTYGRVQGIRAILNHYFNSAVVQAQDASWRPVVLKDGVELPWSELHTAFPDIFDSEGRLRSSSGDGGAPDMPGVSGSGSGRTSARTLPSGRRRGSKLGVTIEAQRKEMRNLFRGGQHSSHGRSTKGGRPSDRAAWRHRHT</sequence>
<evidence type="ECO:0000313" key="4">
    <source>
        <dbReference type="Proteomes" id="UP000028837"/>
    </source>
</evidence>
<accession>A0A086JZI5</accession>
<name>A0A086JZI5_TOXGO</name>
<organism evidence="3 4">
    <name type="scientific">Toxoplasma gondii GAB2-2007-GAL-DOM2</name>
    <dbReference type="NCBI Taxonomy" id="1130820"/>
    <lineage>
        <taxon>Eukaryota</taxon>
        <taxon>Sar</taxon>
        <taxon>Alveolata</taxon>
        <taxon>Apicomplexa</taxon>
        <taxon>Conoidasida</taxon>
        <taxon>Coccidia</taxon>
        <taxon>Eucoccidiorida</taxon>
        <taxon>Eimeriorina</taxon>
        <taxon>Sarcocystidae</taxon>
        <taxon>Toxoplasma</taxon>
    </lineage>
</organism>
<dbReference type="OrthoDB" id="417481at2759"/>
<feature type="region of interest" description="Disordered" evidence="1">
    <location>
        <begin position="820"/>
        <end position="903"/>
    </location>
</feature>